<reference evidence="5 7" key="1">
    <citation type="journal article" date="2008" name="Science">
        <title>The Physcomitrella genome reveals evolutionary insights into the conquest of land by plants.</title>
        <authorList>
            <person name="Rensing S."/>
            <person name="Lang D."/>
            <person name="Zimmer A."/>
            <person name="Terry A."/>
            <person name="Salamov A."/>
            <person name="Shapiro H."/>
            <person name="Nishiyama T."/>
            <person name="Perroud P.-F."/>
            <person name="Lindquist E."/>
            <person name="Kamisugi Y."/>
            <person name="Tanahashi T."/>
            <person name="Sakakibara K."/>
            <person name="Fujita T."/>
            <person name="Oishi K."/>
            <person name="Shin-I T."/>
            <person name="Kuroki Y."/>
            <person name="Toyoda A."/>
            <person name="Suzuki Y."/>
            <person name="Hashimoto A."/>
            <person name="Yamaguchi K."/>
            <person name="Sugano A."/>
            <person name="Kohara Y."/>
            <person name="Fujiyama A."/>
            <person name="Anterola A."/>
            <person name="Aoki S."/>
            <person name="Ashton N."/>
            <person name="Barbazuk W.B."/>
            <person name="Barker E."/>
            <person name="Bennetzen J."/>
            <person name="Bezanilla M."/>
            <person name="Blankenship R."/>
            <person name="Cho S.H."/>
            <person name="Dutcher S."/>
            <person name="Estelle M."/>
            <person name="Fawcett J.A."/>
            <person name="Gundlach H."/>
            <person name="Hanada K."/>
            <person name="Heyl A."/>
            <person name="Hicks K.A."/>
            <person name="Hugh J."/>
            <person name="Lohr M."/>
            <person name="Mayer K."/>
            <person name="Melkozernov A."/>
            <person name="Murata T."/>
            <person name="Nelson D."/>
            <person name="Pils B."/>
            <person name="Prigge M."/>
            <person name="Reiss B."/>
            <person name="Renner T."/>
            <person name="Rombauts S."/>
            <person name="Rushton P."/>
            <person name="Sanderfoot A."/>
            <person name="Schween G."/>
            <person name="Shiu S.-H."/>
            <person name="Stueber K."/>
            <person name="Theodoulou F.L."/>
            <person name="Tu H."/>
            <person name="Van de Peer Y."/>
            <person name="Verrier P.J."/>
            <person name="Waters E."/>
            <person name="Wood A."/>
            <person name="Yang L."/>
            <person name="Cove D."/>
            <person name="Cuming A."/>
            <person name="Hasebe M."/>
            <person name="Lucas S."/>
            <person name="Mishler D.B."/>
            <person name="Reski R."/>
            <person name="Grigoriev I."/>
            <person name="Quatrano R.S."/>
            <person name="Boore J.L."/>
        </authorList>
    </citation>
    <scope>NUCLEOTIDE SEQUENCE [LARGE SCALE GENOMIC DNA]</scope>
    <source>
        <strain evidence="6 7">cv. Gransden 2004</strain>
    </source>
</reference>
<dbReference type="eggNOG" id="ENOG502RZS0">
    <property type="taxonomic scope" value="Eukaryota"/>
</dbReference>
<evidence type="ECO:0000256" key="2">
    <source>
        <dbReference type="ARBA" id="ARBA00022692"/>
    </source>
</evidence>
<comment type="subcellular location">
    <subcellularLocation>
        <location evidence="1">Membrane</location>
        <topology evidence="1">Multi-pass membrane protein</topology>
    </subcellularLocation>
</comment>
<dbReference type="OMA" id="THDAEHT"/>
<reference evidence="5 7" key="2">
    <citation type="journal article" date="2018" name="Plant J.">
        <title>The Physcomitrella patens chromosome-scale assembly reveals moss genome structure and evolution.</title>
        <authorList>
            <person name="Lang D."/>
            <person name="Ullrich K.K."/>
            <person name="Murat F."/>
            <person name="Fuchs J."/>
            <person name="Jenkins J."/>
            <person name="Haas F.B."/>
            <person name="Piednoel M."/>
            <person name="Gundlach H."/>
            <person name="Van Bel M."/>
            <person name="Meyberg R."/>
            <person name="Vives C."/>
            <person name="Morata J."/>
            <person name="Symeonidi A."/>
            <person name="Hiss M."/>
            <person name="Muchero W."/>
            <person name="Kamisugi Y."/>
            <person name="Saleh O."/>
            <person name="Blanc G."/>
            <person name="Decker E.L."/>
            <person name="van Gessel N."/>
            <person name="Grimwood J."/>
            <person name="Hayes R.D."/>
            <person name="Graham S.W."/>
            <person name="Gunter L.E."/>
            <person name="McDaniel S.F."/>
            <person name="Hoernstein S.N.W."/>
            <person name="Larsson A."/>
            <person name="Li F.W."/>
            <person name="Perroud P.F."/>
            <person name="Phillips J."/>
            <person name="Ranjan P."/>
            <person name="Rokshar D.S."/>
            <person name="Rothfels C.J."/>
            <person name="Schneider L."/>
            <person name="Shu S."/>
            <person name="Stevenson D.W."/>
            <person name="Thummler F."/>
            <person name="Tillich M."/>
            <person name="Villarreal Aguilar J.C."/>
            <person name="Widiez T."/>
            <person name="Wong G.K."/>
            <person name="Wymore A."/>
            <person name="Zhang Y."/>
            <person name="Zimmer A.D."/>
            <person name="Quatrano R.S."/>
            <person name="Mayer K.F.X."/>
            <person name="Goodstein D."/>
            <person name="Casacuberta J.M."/>
            <person name="Vandepoele K."/>
            <person name="Reski R."/>
            <person name="Cuming A.C."/>
            <person name="Tuskan G.A."/>
            <person name="Maumus F."/>
            <person name="Salse J."/>
            <person name="Schmutz J."/>
            <person name="Rensing S.A."/>
        </authorList>
    </citation>
    <scope>NUCLEOTIDE SEQUENCE [LARGE SCALE GENOMIC DNA]</scope>
    <source>
        <strain evidence="6 7">cv. Gransden 2004</strain>
    </source>
</reference>
<sequence>MVRSRLSAAVEKPNLDVIVDLGHPLLNSSVDGFLKVGGVGVAHAAVQDTFRILRSDQVTKNDLEKLVRRAGFEGLQWGAVAGVYAGVEYSLKKACAKKQDWRNAAIGGAVTGALLSVGDGSFSRDKMLQHALTGAGIATASEIIRNLV</sequence>
<dbReference type="HOGENOM" id="CLU_100380_2_0_1"/>
<dbReference type="PaxDb" id="3218-PP1S226_50V6.2"/>
<dbReference type="AlphaFoldDB" id="A9TGM7"/>
<keyword evidence="2" id="KW-0812">Transmembrane</keyword>
<dbReference type="EnsemblPlants" id="Pp3c2_610V3.1">
    <property type="protein sequence ID" value="Pp3c2_610V3.1"/>
    <property type="gene ID" value="Pp3c2_610"/>
</dbReference>
<keyword evidence="4" id="KW-0472">Membrane</keyword>
<evidence type="ECO:0000256" key="4">
    <source>
        <dbReference type="ARBA" id="ARBA00023136"/>
    </source>
</evidence>
<dbReference type="GO" id="GO:0016020">
    <property type="term" value="C:membrane"/>
    <property type="evidence" value="ECO:0007669"/>
    <property type="project" value="UniProtKB-SubCell"/>
</dbReference>
<evidence type="ECO:0000313" key="6">
    <source>
        <dbReference type="EnsemblPlants" id="Pp3c2_610V3.1"/>
    </source>
</evidence>
<accession>A9TGM7</accession>
<keyword evidence="7" id="KW-1185">Reference proteome</keyword>
<protein>
    <submittedName>
        <fullName evidence="5 6">Uncharacterized protein</fullName>
    </submittedName>
</protein>
<evidence type="ECO:0000256" key="1">
    <source>
        <dbReference type="ARBA" id="ARBA00004141"/>
    </source>
</evidence>
<dbReference type="InterPro" id="IPR045238">
    <property type="entry name" value="Tim23-like"/>
</dbReference>
<reference evidence="6" key="3">
    <citation type="submission" date="2020-12" db="UniProtKB">
        <authorList>
            <consortium name="EnsemblPlants"/>
        </authorList>
    </citation>
    <scope>IDENTIFICATION</scope>
</reference>
<organism evidence="5">
    <name type="scientific">Physcomitrium patens</name>
    <name type="common">Spreading-leaved earth moss</name>
    <name type="synonym">Physcomitrella patens</name>
    <dbReference type="NCBI Taxonomy" id="3218"/>
    <lineage>
        <taxon>Eukaryota</taxon>
        <taxon>Viridiplantae</taxon>
        <taxon>Streptophyta</taxon>
        <taxon>Embryophyta</taxon>
        <taxon>Bryophyta</taxon>
        <taxon>Bryophytina</taxon>
        <taxon>Bryopsida</taxon>
        <taxon>Funariidae</taxon>
        <taxon>Funariales</taxon>
        <taxon>Funariaceae</taxon>
        <taxon>Physcomitrium</taxon>
    </lineage>
</organism>
<evidence type="ECO:0000256" key="3">
    <source>
        <dbReference type="ARBA" id="ARBA00022989"/>
    </source>
</evidence>
<dbReference type="GO" id="GO:0022857">
    <property type="term" value="F:transmembrane transporter activity"/>
    <property type="evidence" value="ECO:0007669"/>
    <property type="project" value="InterPro"/>
</dbReference>
<dbReference type="Pfam" id="PF02466">
    <property type="entry name" value="Tim17"/>
    <property type="match status" value="1"/>
</dbReference>
<dbReference type="OrthoDB" id="75343at2759"/>
<evidence type="ECO:0000313" key="7">
    <source>
        <dbReference type="Proteomes" id="UP000006727"/>
    </source>
</evidence>
<gene>
    <name evidence="6" type="primary">LOC112294820</name>
    <name evidence="5" type="ORF">PHYPA_002004</name>
</gene>
<dbReference type="RefSeq" id="XP_024401474.1">
    <property type="nucleotide sequence ID" value="XM_024545706.2"/>
</dbReference>
<proteinExistence type="predicted"/>
<name>A9TGM7_PHYPA</name>
<evidence type="ECO:0000313" key="5">
    <source>
        <dbReference type="EMBL" id="PNR59213.1"/>
    </source>
</evidence>
<dbReference type="PANTHER" id="PTHR15371">
    <property type="entry name" value="TIM23"/>
    <property type="match status" value="1"/>
</dbReference>
<dbReference type="Gramene" id="Pp3c2_610V3.1">
    <property type="protein sequence ID" value="Pp3c2_610V3.1"/>
    <property type="gene ID" value="Pp3c2_610"/>
</dbReference>
<keyword evidence="3" id="KW-1133">Transmembrane helix</keyword>
<dbReference type="EMBL" id="ABEU02000002">
    <property type="protein sequence ID" value="PNR59213.1"/>
    <property type="molecule type" value="Genomic_DNA"/>
</dbReference>
<dbReference type="GeneID" id="112294820"/>
<dbReference type="Proteomes" id="UP000006727">
    <property type="component" value="Chromosome 2"/>
</dbReference>
<dbReference type="PANTHER" id="PTHR15371:SF1">
    <property type="entry name" value="OUTER ENVELOPE PORE PROTEIN 16-2, CHLOROPLASTIC"/>
    <property type="match status" value="1"/>
</dbReference>